<feature type="domain" description="Amidohydrolase 3" evidence="1">
    <location>
        <begin position="2"/>
        <end position="68"/>
    </location>
</feature>
<dbReference type="EMBL" id="CP007128">
    <property type="protein sequence ID" value="AHG88111.1"/>
    <property type="molecule type" value="Genomic_DNA"/>
</dbReference>
<dbReference type="Gene3D" id="2.30.40.10">
    <property type="entry name" value="Urease, subunit C, domain 1"/>
    <property type="match status" value="1"/>
</dbReference>
<dbReference type="KEGG" id="gba:J421_0574"/>
<evidence type="ECO:0000313" key="2">
    <source>
        <dbReference type="EMBL" id="AHG88111.1"/>
    </source>
</evidence>
<dbReference type="Pfam" id="PF07969">
    <property type="entry name" value="Amidohydro_3"/>
    <property type="match status" value="1"/>
</dbReference>
<gene>
    <name evidence="2" type="ORF">J421_0574</name>
</gene>
<dbReference type="GO" id="GO:0016810">
    <property type="term" value="F:hydrolase activity, acting on carbon-nitrogen (but not peptide) bonds"/>
    <property type="evidence" value="ECO:0007669"/>
    <property type="project" value="InterPro"/>
</dbReference>
<dbReference type="STRING" id="861299.J421_0574"/>
<dbReference type="InParanoid" id="W0RBD2"/>
<evidence type="ECO:0000259" key="1">
    <source>
        <dbReference type="Pfam" id="PF07969"/>
    </source>
</evidence>
<sequence>MLTLEDAVRKMTGAVASRLSIQDRGVLREGLKADVMVFDPNTIIDRATYERPHQLSVGVRDVFVNGVATVRDSRVTGATPGQLVRGPGYGRNH</sequence>
<dbReference type="SUPFAM" id="SSF51338">
    <property type="entry name" value="Composite domain of metallo-dependent hydrolases"/>
    <property type="match status" value="1"/>
</dbReference>
<dbReference type="HOGENOM" id="CLU_168036_0_0_0"/>
<dbReference type="InterPro" id="IPR011059">
    <property type="entry name" value="Metal-dep_hydrolase_composite"/>
</dbReference>
<dbReference type="AlphaFoldDB" id="W0RBD2"/>
<dbReference type="eggNOG" id="COG3653">
    <property type="taxonomic scope" value="Bacteria"/>
</dbReference>
<proteinExistence type="predicted"/>
<dbReference type="Proteomes" id="UP000019151">
    <property type="component" value="Chromosome"/>
</dbReference>
<dbReference type="InterPro" id="IPR013108">
    <property type="entry name" value="Amidohydro_3"/>
</dbReference>
<protein>
    <submittedName>
        <fullName evidence="2">D-aminoacylase domain protein</fullName>
    </submittedName>
</protein>
<reference evidence="2 3" key="1">
    <citation type="journal article" date="2014" name="Genome Announc.">
        <title>Genome Sequence and Methylome of Soil Bacterium Gemmatirosa kalamazoonensis KBS708T, a Member of the Rarely Cultivated Gemmatimonadetes Phylum.</title>
        <authorList>
            <person name="Debruyn J.M."/>
            <person name="Radosevich M."/>
            <person name="Wommack K.E."/>
            <person name="Polson S.W."/>
            <person name="Hauser L.J."/>
            <person name="Fawaz M.N."/>
            <person name="Korlach J."/>
            <person name="Tsai Y.C."/>
        </authorList>
    </citation>
    <scope>NUCLEOTIDE SEQUENCE [LARGE SCALE GENOMIC DNA]</scope>
    <source>
        <strain evidence="2 3">KBS708</strain>
    </source>
</reference>
<organism evidence="2 3">
    <name type="scientific">Gemmatirosa kalamazoonensis</name>
    <dbReference type="NCBI Taxonomy" id="861299"/>
    <lineage>
        <taxon>Bacteria</taxon>
        <taxon>Pseudomonadati</taxon>
        <taxon>Gemmatimonadota</taxon>
        <taxon>Gemmatimonadia</taxon>
        <taxon>Gemmatimonadales</taxon>
        <taxon>Gemmatimonadaceae</taxon>
        <taxon>Gemmatirosa</taxon>
    </lineage>
</organism>
<evidence type="ECO:0000313" key="3">
    <source>
        <dbReference type="Proteomes" id="UP000019151"/>
    </source>
</evidence>
<name>W0RBD2_9BACT</name>
<keyword evidence="3" id="KW-1185">Reference proteome</keyword>
<dbReference type="Gene3D" id="3.20.20.140">
    <property type="entry name" value="Metal-dependent hydrolases"/>
    <property type="match status" value="1"/>
</dbReference>
<dbReference type="PATRIC" id="fig|861299.3.peg.586"/>
<accession>W0RBD2</accession>